<dbReference type="SUPFAM" id="SSF52980">
    <property type="entry name" value="Restriction endonuclease-like"/>
    <property type="match status" value="1"/>
</dbReference>
<dbReference type="Gene3D" id="3.40.960.10">
    <property type="entry name" value="VSR Endonuclease"/>
    <property type="match status" value="1"/>
</dbReference>
<dbReference type="GO" id="GO:0004519">
    <property type="term" value="F:endonuclease activity"/>
    <property type="evidence" value="ECO:0007669"/>
    <property type="project" value="UniProtKB-KW"/>
</dbReference>
<accession>A0ABT3XTZ4</accession>
<dbReference type="InterPro" id="IPR047216">
    <property type="entry name" value="Endonuclease_DUF559_bact"/>
</dbReference>
<dbReference type="Pfam" id="PF04480">
    <property type="entry name" value="DUF559"/>
    <property type="match status" value="1"/>
</dbReference>
<dbReference type="EMBL" id="JAOVZW010000011">
    <property type="protein sequence ID" value="MCX8524244.1"/>
    <property type="molecule type" value="Genomic_DNA"/>
</dbReference>
<evidence type="ECO:0000259" key="1">
    <source>
        <dbReference type="Pfam" id="PF04480"/>
    </source>
</evidence>
<keyword evidence="2" id="KW-0540">Nuclease</keyword>
<keyword evidence="2" id="KW-0378">Hydrolase</keyword>
<gene>
    <name evidence="2" type="ORF">OF897_10015</name>
</gene>
<dbReference type="CDD" id="cd01038">
    <property type="entry name" value="Endonuclease_DUF559"/>
    <property type="match status" value="1"/>
</dbReference>
<name>A0ABT3XTZ4_9FLAO</name>
<dbReference type="RefSeq" id="WP_267265548.1">
    <property type="nucleotide sequence ID" value="NZ_JAOVZW010000011.1"/>
</dbReference>
<dbReference type="InterPro" id="IPR007569">
    <property type="entry name" value="DUF559"/>
</dbReference>
<dbReference type="InterPro" id="IPR011335">
    <property type="entry name" value="Restrct_endonuc-II-like"/>
</dbReference>
<dbReference type="Proteomes" id="UP001073122">
    <property type="component" value="Unassembled WGS sequence"/>
</dbReference>
<proteinExistence type="predicted"/>
<evidence type="ECO:0000313" key="2">
    <source>
        <dbReference type="EMBL" id="MCX8524244.1"/>
    </source>
</evidence>
<comment type="caution">
    <text evidence="2">The sequence shown here is derived from an EMBL/GenBank/DDBJ whole genome shotgun (WGS) entry which is preliminary data.</text>
</comment>
<organism evidence="2 3">
    <name type="scientific">Chryseobacterium formosus</name>
    <dbReference type="NCBI Taxonomy" id="1537363"/>
    <lineage>
        <taxon>Bacteria</taxon>
        <taxon>Pseudomonadati</taxon>
        <taxon>Bacteroidota</taxon>
        <taxon>Flavobacteriia</taxon>
        <taxon>Flavobacteriales</taxon>
        <taxon>Weeksellaceae</taxon>
        <taxon>Chryseobacterium group</taxon>
        <taxon>Chryseobacterium</taxon>
    </lineage>
</organism>
<dbReference type="PANTHER" id="PTHR38590:SF1">
    <property type="entry name" value="BLL0828 PROTEIN"/>
    <property type="match status" value="1"/>
</dbReference>
<sequence length="138" mass="16260">MKEVLTQINGIPIRENFVENLPYNPKLKPLINGKRKAGILSEVIFWKQVRAKSFHNIDFDRQRIIGNYIVDFYIKNLGLVIEIDGWSHCTKEDYDEIRQKYLESLGLKIFRVTDFDVKNNLGVVMKSLEDFIVENYAY</sequence>
<protein>
    <submittedName>
        <fullName evidence="2">Endonuclease domain-containing protein</fullName>
    </submittedName>
</protein>
<reference evidence="2" key="1">
    <citation type="submission" date="2022-10" db="EMBL/GenBank/DDBJ databases">
        <title>Chryseobacterium sp. nov., a novel bacterial species.</title>
        <authorList>
            <person name="Cao Y."/>
        </authorList>
    </citation>
    <scope>NUCLEOTIDE SEQUENCE</scope>
    <source>
        <strain evidence="2">CCTCC AB2015118</strain>
    </source>
</reference>
<dbReference type="PANTHER" id="PTHR38590">
    <property type="entry name" value="BLL0828 PROTEIN"/>
    <property type="match status" value="1"/>
</dbReference>
<feature type="domain" description="DUF559" evidence="1">
    <location>
        <begin position="36"/>
        <end position="128"/>
    </location>
</feature>
<keyword evidence="2" id="KW-0255">Endonuclease</keyword>
<evidence type="ECO:0000313" key="3">
    <source>
        <dbReference type="Proteomes" id="UP001073122"/>
    </source>
</evidence>
<keyword evidence="3" id="KW-1185">Reference proteome</keyword>